<dbReference type="GO" id="GO:0016787">
    <property type="term" value="F:hydrolase activity"/>
    <property type="evidence" value="ECO:0007669"/>
    <property type="project" value="UniProtKB-KW"/>
</dbReference>
<dbReference type="InterPro" id="IPR001466">
    <property type="entry name" value="Beta-lactam-related"/>
</dbReference>
<keyword evidence="3" id="KW-0378">Hydrolase</keyword>
<feature type="signal peptide" evidence="1">
    <location>
        <begin position="1"/>
        <end position="30"/>
    </location>
</feature>
<feature type="chain" id="PRO_5045543856" evidence="1">
    <location>
        <begin position="31"/>
        <end position="522"/>
    </location>
</feature>
<evidence type="ECO:0000259" key="2">
    <source>
        <dbReference type="Pfam" id="PF00144"/>
    </source>
</evidence>
<evidence type="ECO:0000256" key="1">
    <source>
        <dbReference type="SAM" id="SignalP"/>
    </source>
</evidence>
<dbReference type="Pfam" id="PF00144">
    <property type="entry name" value="Beta-lactamase"/>
    <property type="match status" value="1"/>
</dbReference>
<proteinExistence type="predicted"/>
<sequence length="522" mass="56293">MKLSALRRLVVCTLPALLALTGPAITSATAAAGPTAATGKVCGDATANYETATPEQAGLDPEKLWHALNLMSVNGSETVQVFRNNCLVGSGIFDPLFGAVPSNNWSQTKTITALLVGRAVTLGRLSVDDPIDRYLPPGLGDAAHRAVTVRQLLTQTSGIHMNWGRELNLAMPDRIREFMALPFDHQPGTFFRYDQIGPSVVAYVVQRAVGDDLQDFAQRELFTPIGIPRSSWFWLRDRSGHTDGWSNLFLPGGQFGRVGQLLLNQGTFHGRRLISADYLRQLRTPTPTNPGYGFLTWLNAGQHWITPSAFAAADNPAPMIPSAPEDMYLSYGFFGQHIFVLPSVGMVVTRSSGSLLWPPSRTDVSDPLTAVLPGQPGRVEYEFFKLLMEAVRSPRQPQAKPYVPPKPGAVDPTLIINPADNLALADLGPTAPKGCTILGCDGKLAVTGTVRSVMDIPRAGVAAVTALPAGLTQLATQVPDLLPRLLDGWEQTARITGRHLPEILPNLLGSLRQTLSSLQQGH</sequence>
<keyword evidence="4" id="KW-1185">Reference proteome</keyword>
<dbReference type="InterPro" id="IPR012338">
    <property type="entry name" value="Beta-lactam/transpept-like"/>
</dbReference>
<dbReference type="PANTHER" id="PTHR43283:SF7">
    <property type="entry name" value="BETA-LACTAMASE-RELATED DOMAIN-CONTAINING PROTEIN"/>
    <property type="match status" value="1"/>
</dbReference>
<keyword evidence="1" id="KW-0732">Signal</keyword>
<feature type="domain" description="Beta-lactamase-related" evidence="2">
    <location>
        <begin position="105"/>
        <end position="349"/>
    </location>
</feature>
<organism evidence="3 4">
    <name type="scientific">Amycolatopsis cynarae</name>
    <dbReference type="NCBI Taxonomy" id="2995223"/>
    <lineage>
        <taxon>Bacteria</taxon>
        <taxon>Bacillati</taxon>
        <taxon>Actinomycetota</taxon>
        <taxon>Actinomycetes</taxon>
        <taxon>Pseudonocardiales</taxon>
        <taxon>Pseudonocardiaceae</taxon>
        <taxon>Amycolatopsis</taxon>
    </lineage>
</organism>
<dbReference type="InterPro" id="IPR050789">
    <property type="entry name" value="Diverse_Enzym_Activities"/>
</dbReference>
<reference evidence="3" key="1">
    <citation type="submission" date="2022-11" db="EMBL/GenBank/DDBJ databases">
        <authorList>
            <person name="Mo P."/>
        </authorList>
    </citation>
    <scope>NUCLEOTIDE SEQUENCE</scope>
    <source>
        <strain evidence="3">HUAS 11-8</strain>
    </source>
</reference>
<dbReference type="EMBL" id="CP113836">
    <property type="protein sequence ID" value="WAL68277.1"/>
    <property type="molecule type" value="Genomic_DNA"/>
</dbReference>
<protein>
    <submittedName>
        <fullName evidence="3">Serine hydrolase</fullName>
    </submittedName>
</protein>
<accession>A0ABY7B8J2</accession>
<evidence type="ECO:0000313" key="3">
    <source>
        <dbReference type="EMBL" id="WAL68277.1"/>
    </source>
</evidence>
<gene>
    <name evidence="3" type="ORF">ORV05_11080</name>
</gene>
<evidence type="ECO:0000313" key="4">
    <source>
        <dbReference type="Proteomes" id="UP001163203"/>
    </source>
</evidence>
<dbReference type="SUPFAM" id="SSF56601">
    <property type="entry name" value="beta-lactamase/transpeptidase-like"/>
    <property type="match status" value="1"/>
</dbReference>
<dbReference type="RefSeq" id="WP_268758370.1">
    <property type="nucleotide sequence ID" value="NZ_CP113836.1"/>
</dbReference>
<dbReference type="Gene3D" id="3.40.710.10">
    <property type="entry name" value="DD-peptidase/beta-lactamase superfamily"/>
    <property type="match status" value="1"/>
</dbReference>
<name>A0ABY7B8J2_9PSEU</name>
<dbReference type="PANTHER" id="PTHR43283">
    <property type="entry name" value="BETA-LACTAMASE-RELATED"/>
    <property type="match status" value="1"/>
</dbReference>
<dbReference type="Proteomes" id="UP001163203">
    <property type="component" value="Chromosome"/>
</dbReference>